<evidence type="ECO:0000313" key="3">
    <source>
        <dbReference type="Proteomes" id="UP000019678"/>
    </source>
</evidence>
<name>A0A017TCT0_9BACT</name>
<feature type="compositionally biased region" description="Low complexity" evidence="1">
    <location>
        <begin position="312"/>
        <end position="331"/>
    </location>
</feature>
<reference evidence="2 3" key="1">
    <citation type="submission" date="2013-05" db="EMBL/GenBank/DDBJ databases">
        <title>Genome assembly of Chondromyces apiculatus DSM 436.</title>
        <authorList>
            <person name="Sharma G."/>
            <person name="Khatri I."/>
            <person name="Kaur C."/>
            <person name="Mayilraj S."/>
            <person name="Subramanian S."/>
        </authorList>
    </citation>
    <scope>NUCLEOTIDE SEQUENCE [LARGE SCALE GENOMIC DNA]</scope>
    <source>
        <strain evidence="2 3">DSM 436</strain>
    </source>
</reference>
<sequence>MVDINAPALAFAAYPTRVDEVLLRLPEEPTVTEEARAYFDARIEEHQARNLGADVGSAAVIEDCLDACNRALPLVLASRLHGYGVLRLRYLLETTRALAVQVAALDVTMVDAAGAGAARGAELRDSRELRRAGLRAFKNLSGRSAEQQARVKKLREEVERPDTRARSLETLALELETLMAVVPEEVVADAGATPDLLLGLRAHARQVLASRERAVNAFGSVRSQYDLMNVLDGRILHELRALTGAMRDARKTDPTVAVLRLSVLRPGKRRAADTPTQPDKAPGTTPEKTSRKRARGAGRDGQDAAAMPSAQAPVKPDVVAAEEAPAAAPAG</sequence>
<dbReference type="RefSeq" id="WP_044238931.1">
    <property type="nucleotide sequence ID" value="NZ_ASRX01000013.1"/>
</dbReference>
<protein>
    <submittedName>
        <fullName evidence="2">Uncharacterized protein</fullName>
    </submittedName>
</protein>
<dbReference type="Proteomes" id="UP000019678">
    <property type="component" value="Unassembled WGS sequence"/>
</dbReference>
<dbReference type="EMBL" id="ASRX01000013">
    <property type="protein sequence ID" value="EYF07073.1"/>
    <property type="molecule type" value="Genomic_DNA"/>
</dbReference>
<dbReference type="OrthoDB" id="5514356at2"/>
<dbReference type="STRING" id="1192034.CAP_1332"/>
<evidence type="ECO:0000256" key="1">
    <source>
        <dbReference type="SAM" id="MobiDB-lite"/>
    </source>
</evidence>
<accession>A0A017TCT0</accession>
<comment type="caution">
    <text evidence="2">The sequence shown here is derived from an EMBL/GenBank/DDBJ whole genome shotgun (WGS) entry which is preliminary data.</text>
</comment>
<dbReference type="AlphaFoldDB" id="A0A017TCT0"/>
<organism evidence="2 3">
    <name type="scientific">Chondromyces apiculatus DSM 436</name>
    <dbReference type="NCBI Taxonomy" id="1192034"/>
    <lineage>
        <taxon>Bacteria</taxon>
        <taxon>Pseudomonadati</taxon>
        <taxon>Myxococcota</taxon>
        <taxon>Polyangia</taxon>
        <taxon>Polyangiales</taxon>
        <taxon>Polyangiaceae</taxon>
        <taxon>Chondromyces</taxon>
    </lineage>
</organism>
<proteinExistence type="predicted"/>
<feature type="region of interest" description="Disordered" evidence="1">
    <location>
        <begin position="266"/>
        <end position="331"/>
    </location>
</feature>
<evidence type="ECO:0000313" key="2">
    <source>
        <dbReference type="EMBL" id="EYF07073.1"/>
    </source>
</evidence>
<keyword evidence="3" id="KW-1185">Reference proteome</keyword>
<gene>
    <name evidence="2" type="ORF">CAP_1332</name>
</gene>